<dbReference type="Pfam" id="PF02618">
    <property type="entry name" value="YceG"/>
    <property type="match status" value="1"/>
</dbReference>
<evidence type="ECO:0000256" key="3">
    <source>
        <dbReference type="ARBA" id="ARBA00022989"/>
    </source>
</evidence>
<sequence>MSFSNFEKRGIKSSNKNKSGMRVFLYIIIAILVCIAAALASYKYMLMPVNASNKQEQLVTIPQGSSVGDIASIFKKQKLIKNTEVFKVYVKLHNNASLKAGNYNFSQNQGVSTIVKHLQTGGKYQVAVKDLTIPEGTQLVEIAGIIAKEFKLDEATVLKQLNDKAFIQTLQKKYPDLITNEIFKKGIRYPLEGYLYPSTYLYGEFKPSLEEIIAPMLNQTKSILDKYKNEMTDKKLTPHKTLTMASLIEEEANELTDRKLISSVFYNRLDIDMPLQTDPTVLYALGKHKARVLYKDLEIESPYNTYYIKGLPIGPIASAGVESIEAALKPAKSDYLYFLANKEGEVIFTKSLEEHNTEKDKHIN</sequence>
<dbReference type="Proteomes" id="UP000626244">
    <property type="component" value="Unassembled WGS sequence"/>
</dbReference>
<keyword evidence="9" id="KW-1185">Reference proteome</keyword>
<dbReference type="AlphaFoldDB" id="A0A8J3AEH6"/>
<dbReference type="NCBIfam" id="TIGR00247">
    <property type="entry name" value="endolytic transglycosylase MltG"/>
    <property type="match status" value="1"/>
</dbReference>
<dbReference type="GO" id="GO:0005886">
    <property type="term" value="C:plasma membrane"/>
    <property type="evidence" value="ECO:0007669"/>
    <property type="project" value="UniProtKB-SubCell"/>
</dbReference>
<dbReference type="EMBL" id="BMHB01000001">
    <property type="protein sequence ID" value="GGI10622.1"/>
    <property type="molecule type" value="Genomic_DNA"/>
</dbReference>
<keyword evidence="5 7" id="KW-0456">Lyase</keyword>
<evidence type="ECO:0000256" key="4">
    <source>
        <dbReference type="ARBA" id="ARBA00023136"/>
    </source>
</evidence>
<dbReference type="RefSeq" id="WP_235821366.1">
    <property type="nucleotide sequence ID" value="NZ_JBNKIJ010000002.1"/>
</dbReference>
<keyword evidence="6 7" id="KW-0961">Cell wall biogenesis/degradation</keyword>
<comment type="similarity">
    <text evidence="7">Belongs to the transglycosylase MltG family.</text>
</comment>
<keyword evidence="2 7" id="KW-0812">Transmembrane</keyword>
<gene>
    <name evidence="7" type="primary">mltG</name>
    <name evidence="8" type="ORF">GCM10007380_03730</name>
</gene>
<name>A0A8J3AEH6_9BACI</name>
<keyword evidence="3 7" id="KW-1133">Transmembrane helix</keyword>
<comment type="function">
    <text evidence="7">Functions as a peptidoglycan terminase that cleaves nascent peptidoglycan strands endolytically to terminate their elongation.</text>
</comment>
<keyword evidence="4 7" id="KW-0472">Membrane</keyword>
<evidence type="ECO:0000256" key="5">
    <source>
        <dbReference type="ARBA" id="ARBA00023239"/>
    </source>
</evidence>
<proteinExistence type="inferred from homology"/>
<feature type="site" description="Important for catalytic activity" evidence="7">
    <location>
        <position position="251"/>
    </location>
</feature>
<evidence type="ECO:0000313" key="9">
    <source>
        <dbReference type="Proteomes" id="UP000626244"/>
    </source>
</evidence>
<protein>
    <recommendedName>
        <fullName evidence="7">Endolytic murein transglycosylase</fullName>
        <ecNumber evidence="7">4.2.2.29</ecNumber>
    </recommendedName>
    <alternativeName>
        <fullName evidence="7">Peptidoglycan lytic transglycosylase</fullName>
    </alternativeName>
    <alternativeName>
        <fullName evidence="7">Peptidoglycan polymerization terminase</fullName>
    </alternativeName>
</protein>
<dbReference type="Gene3D" id="3.30.160.60">
    <property type="entry name" value="Classic Zinc Finger"/>
    <property type="match status" value="1"/>
</dbReference>
<comment type="subcellular location">
    <subcellularLocation>
        <location evidence="7">Cell membrane</location>
        <topology evidence="7">Single-pass membrane protein</topology>
    </subcellularLocation>
</comment>
<dbReference type="HAMAP" id="MF_02065">
    <property type="entry name" value="MltG"/>
    <property type="match status" value="1"/>
</dbReference>
<evidence type="ECO:0000256" key="6">
    <source>
        <dbReference type="ARBA" id="ARBA00023316"/>
    </source>
</evidence>
<dbReference type="PANTHER" id="PTHR30518">
    <property type="entry name" value="ENDOLYTIC MUREIN TRANSGLYCOSYLASE"/>
    <property type="match status" value="1"/>
</dbReference>
<dbReference type="InterPro" id="IPR003770">
    <property type="entry name" value="MLTG-like"/>
</dbReference>
<dbReference type="EC" id="4.2.2.29" evidence="7"/>
<dbReference type="GO" id="GO:0009252">
    <property type="term" value="P:peptidoglycan biosynthetic process"/>
    <property type="evidence" value="ECO:0007669"/>
    <property type="project" value="UniProtKB-UniRule"/>
</dbReference>
<dbReference type="Gene3D" id="3.30.1490.480">
    <property type="entry name" value="Endolytic murein transglycosylase"/>
    <property type="match status" value="1"/>
</dbReference>
<organism evidence="8 9">
    <name type="scientific">Gottfriedia solisilvae</name>
    <dbReference type="NCBI Taxonomy" id="1516104"/>
    <lineage>
        <taxon>Bacteria</taxon>
        <taxon>Bacillati</taxon>
        <taxon>Bacillota</taxon>
        <taxon>Bacilli</taxon>
        <taxon>Bacillales</taxon>
        <taxon>Bacillaceae</taxon>
        <taxon>Gottfriedia</taxon>
    </lineage>
</organism>
<accession>A0A8J3AEH6</accession>
<keyword evidence="1 7" id="KW-1003">Cell membrane</keyword>
<evidence type="ECO:0000313" key="8">
    <source>
        <dbReference type="EMBL" id="GGI10622.1"/>
    </source>
</evidence>
<dbReference type="GO" id="GO:0071555">
    <property type="term" value="P:cell wall organization"/>
    <property type="evidence" value="ECO:0007669"/>
    <property type="project" value="UniProtKB-KW"/>
</dbReference>
<dbReference type="CDD" id="cd08010">
    <property type="entry name" value="MltG_like"/>
    <property type="match status" value="1"/>
</dbReference>
<evidence type="ECO:0000256" key="7">
    <source>
        <dbReference type="HAMAP-Rule" id="MF_02065"/>
    </source>
</evidence>
<comment type="catalytic activity">
    <reaction evidence="7">
        <text>a peptidoglycan chain = a peptidoglycan chain with N-acetyl-1,6-anhydromuramyl-[peptide] at the reducing end + a peptidoglycan chain with N-acetylglucosamine at the non-reducing end.</text>
        <dbReference type="EC" id="4.2.2.29"/>
    </reaction>
</comment>
<dbReference type="GO" id="GO:0008932">
    <property type="term" value="F:lytic endotransglycosylase activity"/>
    <property type="evidence" value="ECO:0007669"/>
    <property type="project" value="UniProtKB-UniRule"/>
</dbReference>
<comment type="caution">
    <text evidence="8">The sequence shown here is derived from an EMBL/GenBank/DDBJ whole genome shotgun (WGS) entry which is preliminary data.</text>
</comment>
<dbReference type="PANTHER" id="PTHR30518:SF2">
    <property type="entry name" value="ENDOLYTIC MUREIN TRANSGLYCOSYLASE"/>
    <property type="match status" value="1"/>
</dbReference>
<reference evidence="9" key="1">
    <citation type="journal article" date="2019" name="Int. J. Syst. Evol. Microbiol.">
        <title>The Global Catalogue of Microorganisms (GCM) 10K type strain sequencing project: providing services to taxonomists for standard genome sequencing and annotation.</title>
        <authorList>
            <consortium name="The Broad Institute Genomics Platform"/>
            <consortium name="The Broad Institute Genome Sequencing Center for Infectious Disease"/>
            <person name="Wu L."/>
            <person name="Ma J."/>
        </authorList>
    </citation>
    <scope>NUCLEOTIDE SEQUENCE [LARGE SCALE GENOMIC DNA]</scope>
    <source>
        <strain evidence="9">CGMCC 1.14993</strain>
    </source>
</reference>
<evidence type="ECO:0000256" key="1">
    <source>
        <dbReference type="ARBA" id="ARBA00022475"/>
    </source>
</evidence>
<evidence type="ECO:0000256" key="2">
    <source>
        <dbReference type="ARBA" id="ARBA00022692"/>
    </source>
</evidence>
<feature type="transmembrane region" description="Helical" evidence="7">
    <location>
        <begin position="21"/>
        <end position="42"/>
    </location>
</feature>